<gene>
    <name evidence="1" type="ORF">PGQ11_013309</name>
</gene>
<dbReference type="InterPro" id="IPR052184">
    <property type="entry name" value="SDR_enzymes"/>
</dbReference>
<dbReference type="InterPro" id="IPR036291">
    <property type="entry name" value="NAD(P)-bd_dom_sf"/>
</dbReference>
<dbReference type="Pfam" id="PF00106">
    <property type="entry name" value="adh_short"/>
    <property type="match status" value="1"/>
</dbReference>
<protein>
    <submittedName>
        <fullName evidence="1">NAD(P)-binding protein</fullName>
    </submittedName>
</protein>
<comment type="caution">
    <text evidence="1">The sequence shown here is derived from an EMBL/GenBank/DDBJ whole genome shotgun (WGS) entry which is preliminary data.</text>
</comment>
<dbReference type="Gene3D" id="3.40.50.720">
    <property type="entry name" value="NAD(P)-binding Rossmann-like Domain"/>
    <property type="match status" value="1"/>
</dbReference>
<evidence type="ECO:0000313" key="2">
    <source>
        <dbReference type="Proteomes" id="UP001390339"/>
    </source>
</evidence>
<sequence length="273" mass="29639">MPSYVITGVSRGLGYEFLRQISSDPDNIVIGTVRDKAATLKKVTEDADLKGRSNIHLLEVDLTSYEALKRAAEDTAKITGGTLDYLIANAAYVTKFDAYEPIGVLGTNKPQELEEDLKKAFDTNVIGVIHLYNLFLPLILKGQAKKIVAISTGMADSELVSKYQVGVGALYSISKAALNMVTAKFSAQYKEEGVLFLGISPGVVDTGNYADATPEQMQSIGAMMQKFAEYAPNFAGPMTPEESVRAVKSVWEKATVQENAGDFISHLGNKQWL</sequence>
<dbReference type="PRINTS" id="PR00081">
    <property type="entry name" value="GDHRDH"/>
</dbReference>
<evidence type="ECO:0000313" key="1">
    <source>
        <dbReference type="EMBL" id="KAK8850830.1"/>
    </source>
</evidence>
<reference evidence="1 2" key="1">
    <citation type="journal article" date="2024" name="IMA Fungus">
        <title>Apiospora arundinis, a panoply of carbohydrate-active enzymes and secondary metabolites.</title>
        <authorList>
            <person name="Sorensen T."/>
            <person name="Petersen C."/>
            <person name="Muurmann A.T."/>
            <person name="Christiansen J.V."/>
            <person name="Brundto M.L."/>
            <person name="Overgaard C.K."/>
            <person name="Boysen A.T."/>
            <person name="Wollenberg R.D."/>
            <person name="Larsen T.O."/>
            <person name="Sorensen J.L."/>
            <person name="Nielsen K.L."/>
            <person name="Sondergaard T.E."/>
        </authorList>
    </citation>
    <scope>NUCLEOTIDE SEQUENCE [LARGE SCALE GENOMIC DNA]</scope>
    <source>
        <strain evidence="1 2">AAU 773</strain>
    </source>
</reference>
<accession>A0ABR2HNX3</accession>
<dbReference type="InterPro" id="IPR002347">
    <property type="entry name" value="SDR_fam"/>
</dbReference>
<dbReference type="EMBL" id="JAPCWZ010000009">
    <property type="protein sequence ID" value="KAK8850830.1"/>
    <property type="molecule type" value="Genomic_DNA"/>
</dbReference>
<dbReference type="Proteomes" id="UP001390339">
    <property type="component" value="Unassembled WGS sequence"/>
</dbReference>
<keyword evidence="2" id="KW-1185">Reference proteome</keyword>
<name>A0ABR2HNX3_9PEZI</name>
<dbReference type="PANTHER" id="PTHR45458:SF3">
    <property type="entry name" value="CHAIN DEHYDROGENASE (ATSC), PUTATIVE-RELATED"/>
    <property type="match status" value="1"/>
</dbReference>
<proteinExistence type="predicted"/>
<dbReference type="PANTHER" id="PTHR45458">
    <property type="entry name" value="SHORT-CHAIN DEHYDROGENASE/REDUCTASE SDR"/>
    <property type="match status" value="1"/>
</dbReference>
<organism evidence="1 2">
    <name type="scientific">Apiospora arundinis</name>
    <dbReference type="NCBI Taxonomy" id="335852"/>
    <lineage>
        <taxon>Eukaryota</taxon>
        <taxon>Fungi</taxon>
        <taxon>Dikarya</taxon>
        <taxon>Ascomycota</taxon>
        <taxon>Pezizomycotina</taxon>
        <taxon>Sordariomycetes</taxon>
        <taxon>Xylariomycetidae</taxon>
        <taxon>Amphisphaeriales</taxon>
        <taxon>Apiosporaceae</taxon>
        <taxon>Apiospora</taxon>
    </lineage>
</organism>
<dbReference type="SUPFAM" id="SSF51735">
    <property type="entry name" value="NAD(P)-binding Rossmann-fold domains"/>
    <property type="match status" value="1"/>
</dbReference>